<gene>
    <name evidence="2" type="ORF">SAMN04489866_1227</name>
</gene>
<dbReference type="AlphaFoldDB" id="A0A1G7AEG1"/>
<dbReference type="Gene3D" id="3.90.550.10">
    <property type="entry name" value="Spore Coat Polysaccharide Biosynthesis Protein SpsA, Chain A"/>
    <property type="match status" value="1"/>
</dbReference>
<organism evidence="2 3">
    <name type="scientific">Peptococcus niger</name>
    <dbReference type="NCBI Taxonomy" id="2741"/>
    <lineage>
        <taxon>Bacteria</taxon>
        <taxon>Bacillati</taxon>
        <taxon>Bacillota</taxon>
        <taxon>Clostridia</taxon>
        <taxon>Eubacteriales</taxon>
        <taxon>Peptococcaceae</taxon>
        <taxon>Peptococcus</taxon>
    </lineage>
</organism>
<reference evidence="2 3" key="1">
    <citation type="submission" date="2016-10" db="EMBL/GenBank/DDBJ databases">
        <authorList>
            <person name="de Groot N.N."/>
        </authorList>
    </citation>
    <scope>NUCLEOTIDE SEQUENCE [LARGE SCALE GENOMIC DNA]</scope>
    <source>
        <strain evidence="2 3">DSM 20475</strain>
    </source>
</reference>
<dbReference type="InterPro" id="IPR001173">
    <property type="entry name" value="Glyco_trans_2-like"/>
</dbReference>
<feature type="domain" description="Glycosyltransferase 2-like" evidence="1">
    <location>
        <begin position="8"/>
        <end position="167"/>
    </location>
</feature>
<dbReference type="Proteomes" id="UP000198995">
    <property type="component" value="Unassembled WGS sequence"/>
</dbReference>
<evidence type="ECO:0000313" key="3">
    <source>
        <dbReference type="Proteomes" id="UP000198995"/>
    </source>
</evidence>
<evidence type="ECO:0000313" key="2">
    <source>
        <dbReference type="EMBL" id="SDE13073.1"/>
    </source>
</evidence>
<dbReference type="STRING" id="2741.SAMN04489866_1227"/>
<name>A0A1G7AEG1_PEPNI</name>
<dbReference type="InterPro" id="IPR050256">
    <property type="entry name" value="Glycosyltransferase_2"/>
</dbReference>
<dbReference type="EMBL" id="FNAF01000022">
    <property type="protein sequence ID" value="SDE13073.1"/>
    <property type="molecule type" value="Genomic_DNA"/>
</dbReference>
<accession>A0A1G7AEG1</accession>
<protein>
    <recommendedName>
        <fullName evidence="1">Glycosyltransferase 2-like domain-containing protein</fullName>
    </recommendedName>
</protein>
<dbReference type="RefSeq" id="WP_242868993.1">
    <property type="nucleotide sequence ID" value="NZ_FNAF01000022.1"/>
</dbReference>
<sequence>METLKKLIIIPAYNERHNLASVIIDIQRYAPTFDYVVINDCSTDDTRSLCETEGYRTVHLVKNLGIGGAVQTGYFFAKKYNYDIAVQFDGDGQHDARYLTKMAEKMIEEQADVVIGSRFIEKEGFQSTRLRQAGIHFLSGLIACIHKRKIFDVTSGLRMVNRRVIDDFCVYYPSDYPEPETLASLIRHHYRIIEVPVTMRTRQEGRSSITPVRSLYYMLKVSLAILIDAMKPKG</sequence>
<evidence type="ECO:0000259" key="1">
    <source>
        <dbReference type="Pfam" id="PF00535"/>
    </source>
</evidence>
<dbReference type="PANTHER" id="PTHR48090:SF7">
    <property type="entry name" value="RFBJ PROTEIN"/>
    <property type="match status" value="1"/>
</dbReference>
<dbReference type="InterPro" id="IPR029044">
    <property type="entry name" value="Nucleotide-diphossugar_trans"/>
</dbReference>
<dbReference type="Pfam" id="PF00535">
    <property type="entry name" value="Glycos_transf_2"/>
    <property type="match status" value="1"/>
</dbReference>
<keyword evidence="3" id="KW-1185">Reference proteome</keyword>
<dbReference type="SUPFAM" id="SSF53448">
    <property type="entry name" value="Nucleotide-diphospho-sugar transferases"/>
    <property type="match status" value="1"/>
</dbReference>
<proteinExistence type="predicted"/>
<dbReference type="PANTHER" id="PTHR48090">
    <property type="entry name" value="UNDECAPRENYL-PHOSPHATE 4-DEOXY-4-FORMAMIDO-L-ARABINOSE TRANSFERASE-RELATED"/>
    <property type="match status" value="1"/>
</dbReference>
<dbReference type="CDD" id="cd04179">
    <property type="entry name" value="DPM_DPG-synthase_like"/>
    <property type="match status" value="1"/>
</dbReference>